<dbReference type="FunFam" id="3.40.309.10:FF:000005">
    <property type="entry name" value="1-pyrroline-5-carboxylate dehydrogenase 1"/>
    <property type="match status" value="1"/>
</dbReference>
<dbReference type="InterPro" id="IPR016160">
    <property type="entry name" value="Ald_DH_CS_CYS"/>
</dbReference>
<evidence type="ECO:0000313" key="10">
    <source>
        <dbReference type="EMBL" id="TCP22672.1"/>
    </source>
</evidence>
<dbReference type="FunFam" id="3.40.605.10:FF:000045">
    <property type="entry name" value="1-pyrroline-5-carboxylate dehydrogenase 1"/>
    <property type="match status" value="1"/>
</dbReference>
<sequence>MLPVAPFKNEAPTDWGNPENREELNRNLEFVKTELGKEYPLIIGEKEISTEHKLASYNPALHKEVVGYVCQAGKDDIETAIKAARKAYESWSSMTFQERARHLFKAAEIMKRRNAELVAWQIYEAGKNWGEADGEINEAIDFLEMYGRKAIELEQGQELESLPGIENRLEYKPLGVGAIISPWNFPLAIVTGMTVSAIVTGNTVLLKPASLTPVIAAKFMEIMHEADIPDGVINFVPGSSGEIGDYMVAHRDINFVSFTGSKEAGLHIDEVAHTRIPGQRWIKRVVAEMGGKNGIIVDESADLDAAADGIVTSAFGYQGQKCSAGSRAIIHENVYDVMVDKIIERTKTLHVGPGTENNAIGPVIDDKAFKKIKEYIEVGKEEGELIFGGDSDNTRGYYITPTIYKDVAPGSRIMKEEIFGPVLAICKVASVEEGINVYNDTEYGLTGALYTNDRDKIRYARKKMDCGNLFFNGKCTGALVGVQPFGGYYMSGTGSKTGCLDYLLSFVQAKTCAENF</sequence>
<dbReference type="InterPro" id="IPR016162">
    <property type="entry name" value="Ald_DH_N"/>
</dbReference>
<accession>A0A4R2NME4</accession>
<evidence type="ECO:0000259" key="9">
    <source>
        <dbReference type="Pfam" id="PF00171"/>
    </source>
</evidence>
<evidence type="ECO:0000256" key="5">
    <source>
        <dbReference type="ARBA" id="ARBA00048142"/>
    </source>
</evidence>
<dbReference type="NCBIfam" id="TIGR01237">
    <property type="entry name" value="D1pyr5carbox2"/>
    <property type="match status" value="1"/>
</dbReference>
<dbReference type="Gene3D" id="3.40.309.10">
    <property type="entry name" value="Aldehyde Dehydrogenase, Chain A, domain 2"/>
    <property type="match status" value="1"/>
</dbReference>
<dbReference type="Gene3D" id="3.40.605.10">
    <property type="entry name" value="Aldehyde Dehydrogenase, Chain A, domain 1"/>
    <property type="match status" value="1"/>
</dbReference>
<dbReference type="InterPro" id="IPR015590">
    <property type="entry name" value="Aldehyde_DH_dom"/>
</dbReference>
<evidence type="ECO:0000256" key="1">
    <source>
        <dbReference type="ARBA" id="ARBA00004786"/>
    </source>
</evidence>
<evidence type="ECO:0000256" key="4">
    <source>
        <dbReference type="ARBA" id="ARBA00023027"/>
    </source>
</evidence>
<gene>
    <name evidence="10" type="ORF">EV207_13414</name>
</gene>
<dbReference type="InterPro" id="IPR005932">
    <property type="entry name" value="RocA"/>
</dbReference>
<dbReference type="SUPFAM" id="SSF53720">
    <property type="entry name" value="ALDH-like"/>
    <property type="match status" value="1"/>
</dbReference>
<dbReference type="GO" id="GO:0009898">
    <property type="term" value="C:cytoplasmic side of plasma membrane"/>
    <property type="evidence" value="ECO:0007669"/>
    <property type="project" value="TreeGrafter"/>
</dbReference>
<keyword evidence="11" id="KW-1185">Reference proteome</keyword>
<name>A0A4R2NME4_9BACL</name>
<evidence type="ECO:0000256" key="7">
    <source>
        <dbReference type="NCBIfam" id="TIGR01237"/>
    </source>
</evidence>
<evidence type="ECO:0000256" key="8">
    <source>
        <dbReference type="SAM" id="MobiDB-lite"/>
    </source>
</evidence>
<keyword evidence="4" id="KW-0520">NAD</keyword>
<evidence type="ECO:0000256" key="6">
    <source>
        <dbReference type="ARBA" id="ARBA00061617"/>
    </source>
</evidence>
<dbReference type="GO" id="GO:0004657">
    <property type="term" value="F:proline dehydrogenase activity"/>
    <property type="evidence" value="ECO:0007669"/>
    <property type="project" value="UniProtKB-ARBA"/>
</dbReference>
<keyword evidence="3" id="KW-0560">Oxidoreductase</keyword>
<feature type="region of interest" description="Disordered" evidence="8">
    <location>
        <begin position="1"/>
        <end position="21"/>
    </location>
</feature>
<comment type="caution">
    <text evidence="10">The sequence shown here is derived from an EMBL/GenBank/DDBJ whole genome shotgun (WGS) entry which is preliminary data.</text>
</comment>
<dbReference type="InterPro" id="IPR016163">
    <property type="entry name" value="Ald_DH_C"/>
</dbReference>
<dbReference type="GO" id="GO:0003842">
    <property type="term" value="F:L-glutamate gamma-semialdehyde dehydrogenase activity"/>
    <property type="evidence" value="ECO:0007669"/>
    <property type="project" value="UniProtKB-UniRule"/>
</dbReference>
<comment type="similarity">
    <text evidence="6">Belongs to the aldehyde dehydrogenase family. RocA subfamily.</text>
</comment>
<dbReference type="Proteomes" id="UP000295416">
    <property type="component" value="Unassembled WGS sequence"/>
</dbReference>
<reference evidence="10 11" key="1">
    <citation type="submission" date="2019-03" db="EMBL/GenBank/DDBJ databases">
        <title>Genomic Encyclopedia of Type Strains, Phase IV (KMG-IV): sequencing the most valuable type-strain genomes for metagenomic binning, comparative biology and taxonomic classification.</title>
        <authorList>
            <person name="Goeker M."/>
        </authorList>
    </citation>
    <scope>NUCLEOTIDE SEQUENCE [LARGE SCALE GENOMIC DNA]</scope>
    <source>
        <strain evidence="10 11">DSM 19377</strain>
    </source>
</reference>
<evidence type="ECO:0000256" key="3">
    <source>
        <dbReference type="ARBA" id="ARBA00023002"/>
    </source>
</evidence>
<dbReference type="GO" id="GO:0010133">
    <property type="term" value="P:L-proline catabolic process to L-glutamate"/>
    <property type="evidence" value="ECO:0007669"/>
    <property type="project" value="TreeGrafter"/>
</dbReference>
<feature type="domain" description="Aldehyde dehydrogenase" evidence="9">
    <location>
        <begin position="52"/>
        <end position="511"/>
    </location>
</feature>
<dbReference type="EMBL" id="SLXK01000034">
    <property type="protein sequence ID" value="TCP22672.1"/>
    <property type="molecule type" value="Genomic_DNA"/>
</dbReference>
<dbReference type="PROSITE" id="PS00070">
    <property type="entry name" value="ALDEHYDE_DEHYDR_CYS"/>
    <property type="match status" value="1"/>
</dbReference>
<dbReference type="EC" id="1.2.1.88" evidence="2 7"/>
<dbReference type="CDD" id="cd07124">
    <property type="entry name" value="ALDH_PutA-P5CDH-RocA"/>
    <property type="match status" value="1"/>
</dbReference>
<dbReference type="Pfam" id="PF00171">
    <property type="entry name" value="Aldedh"/>
    <property type="match status" value="1"/>
</dbReference>
<dbReference type="AlphaFoldDB" id="A0A4R2NME4"/>
<evidence type="ECO:0000313" key="11">
    <source>
        <dbReference type="Proteomes" id="UP000295416"/>
    </source>
</evidence>
<dbReference type="NCBIfam" id="NF002852">
    <property type="entry name" value="PRK03137.1"/>
    <property type="match status" value="1"/>
</dbReference>
<organism evidence="10 11">
    <name type="scientific">Scopulibacillus darangshiensis</name>
    <dbReference type="NCBI Taxonomy" id="442528"/>
    <lineage>
        <taxon>Bacteria</taxon>
        <taxon>Bacillati</taxon>
        <taxon>Bacillota</taxon>
        <taxon>Bacilli</taxon>
        <taxon>Bacillales</taxon>
        <taxon>Sporolactobacillaceae</taxon>
        <taxon>Scopulibacillus</taxon>
    </lineage>
</organism>
<dbReference type="PANTHER" id="PTHR42862">
    <property type="entry name" value="DELTA-1-PYRROLINE-5-CARBOXYLATE DEHYDROGENASE 1, ISOFORM A-RELATED"/>
    <property type="match status" value="1"/>
</dbReference>
<dbReference type="InterPro" id="IPR016161">
    <property type="entry name" value="Ald_DH/histidinol_DH"/>
</dbReference>
<dbReference type="PANTHER" id="PTHR42862:SF1">
    <property type="entry name" value="DELTA-1-PYRROLINE-5-CARBOXYLATE DEHYDROGENASE 2, ISOFORM A-RELATED"/>
    <property type="match status" value="1"/>
</dbReference>
<proteinExistence type="inferred from homology"/>
<dbReference type="InterPro" id="IPR050485">
    <property type="entry name" value="Proline_metab_enzyme"/>
</dbReference>
<protein>
    <recommendedName>
        <fullName evidence="2 7">L-glutamate gamma-semialdehyde dehydrogenase</fullName>
        <ecNumber evidence="2 7">1.2.1.88</ecNumber>
    </recommendedName>
</protein>
<comment type="catalytic activity">
    <reaction evidence="5">
        <text>L-glutamate 5-semialdehyde + NAD(+) + H2O = L-glutamate + NADH + 2 H(+)</text>
        <dbReference type="Rhea" id="RHEA:30235"/>
        <dbReference type="ChEBI" id="CHEBI:15377"/>
        <dbReference type="ChEBI" id="CHEBI:15378"/>
        <dbReference type="ChEBI" id="CHEBI:29985"/>
        <dbReference type="ChEBI" id="CHEBI:57540"/>
        <dbReference type="ChEBI" id="CHEBI:57945"/>
        <dbReference type="ChEBI" id="CHEBI:58066"/>
        <dbReference type="EC" id="1.2.1.88"/>
    </reaction>
</comment>
<evidence type="ECO:0000256" key="2">
    <source>
        <dbReference type="ARBA" id="ARBA00012884"/>
    </source>
</evidence>
<comment type="pathway">
    <text evidence="1">Amino-acid degradation; L-proline degradation into L-glutamate; L-glutamate from L-proline: step 2/2.</text>
</comment>